<proteinExistence type="predicted"/>
<feature type="region of interest" description="Disordered" evidence="1">
    <location>
        <begin position="67"/>
        <end position="117"/>
    </location>
</feature>
<feature type="region of interest" description="Disordered" evidence="1">
    <location>
        <begin position="149"/>
        <end position="179"/>
    </location>
</feature>
<name>A0A1V5MJ60_UNCT6</name>
<evidence type="ECO:0000256" key="1">
    <source>
        <dbReference type="SAM" id="MobiDB-lite"/>
    </source>
</evidence>
<organism evidence="2">
    <name type="scientific">candidate division TA06 bacterium ADurb.Bin417</name>
    <dbReference type="NCBI Taxonomy" id="1852828"/>
    <lineage>
        <taxon>Bacteria</taxon>
        <taxon>Bacteria division TA06</taxon>
    </lineage>
</organism>
<reference evidence="2" key="1">
    <citation type="submission" date="2017-02" db="EMBL/GenBank/DDBJ databases">
        <title>Delving into the versatile metabolic prowess of the omnipresent phylum Bacteroidetes.</title>
        <authorList>
            <person name="Nobu M.K."/>
            <person name="Mei R."/>
            <person name="Narihiro T."/>
            <person name="Kuroda K."/>
            <person name="Liu W.-T."/>
        </authorList>
    </citation>
    <scope>NUCLEOTIDE SEQUENCE</scope>
    <source>
        <strain evidence="2">ADurb.Bin417</strain>
    </source>
</reference>
<protein>
    <submittedName>
        <fullName evidence="2">Uncharacterized protein</fullName>
    </submittedName>
</protein>
<gene>
    <name evidence="2" type="ORF">BWY73_00426</name>
</gene>
<dbReference type="AlphaFoldDB" id="A0A1V5MJ60"/>
<comment type="caution">
    <text evidence="2">The sequence shown here is derived from an EMBL/GenBank/DDBJ whole genome shotgun (WGS) entry which is preliminary data.</text>
</comment>
<evidence type="ECO:0000313" key="2">
    <source>
        <dbReference type="EMBL" id="OPZ93239.1"/>
    </source>
</evidence>
<dbReference type="EMBL" id="MWAK01000036">
    <property type="protein sequence ID" value="OPZ93239.1"/>
    <property type="molecule type" value="Genomic_DNA"/>
</dbReference>
<sequence>MAGDPVLPAGRQALHKLVAALLHLGRHRQHPALVIGQPAPGQIGQDGGKPVFGQDPDRLVPIHSRRTKGAVAPPGPVLAGNRPLHGAVSGHRRRLGLPRPDDRPGKILPGRQPSGLGAQAGRALQFAAGGPVAGRPRPQCRGRLLPTAERTEAADRVQAGPGRRLPEFRNQPPQHGQQQHPLVIRIVRQQNVRQVGGALRDQDGRLAGRLAPVIEPGGGHAAAPRHRLVAPDVPGPLLHLGRRARQFRAERTDRSELAAVGLADMGTRPHPGGLGQPAGQRGVKGKQLAAARDEIGQDFSG</sequence>
<dbReference type="Proteomes" id="UP000485484">
    <property type="component" value="Unassembled WGS sequence"/>
</dbReference>
<accession>A0A1V5MJ60</accession>
<feature type="region of interest" description="Disordered" evidence="1">
    <location>
        <begin position="262"/>
        <end position="301"/>
    </location>
</feature>